<reference evidence="1 2" key="1">
    <citation type="submission" date="2016-10" db="EMBL/GenBank/DDBJ databases">
        <authorList>
            <person name="de Groot N.N."/>
        </authorList>
    </citation>
    <scope>NUCLEOTIDE SEQUENCE [LARGE SCALE GENOMIC DNA]</scope>
    <source>
        <strain evidence="1 2">47C3B</strain>
    </source>
</reference>
<organism evidence="1 2">
    <name type="scientific">Mucilaginibacter pineti</name>
    <dbReference type="NCBI Taxonomy" id="1391627"/>
    <lineage>
        <taxon>Bacteria</taxon>
        <taxon>Pseudomonadati</taxon>
        <taxon>Bacteroidota</taxon>
        <taxon>Sphingobacteriia</taxon>
        <taxon>Sphingobacteriales</taxon>
        <taxon>Sphingobacteriaceae</taxon>
        <taxon>Mucilaginibacter</taxon>
    </lineage>
</organism>
<evidence type="ECO:0000313" key="1">
    <source>
        <dbReference type="EMBL" id="SDD66702.1"/>
    </source>
</evidence>
<gene>
    <name evidence="1" type="ORF">SAMN05216464_102226</name>
</gene>
<dbReference type="OrthoDB" id="656959at2"/>
<name>A0A1G6WLC6_9SPHI</name>
<dbReference type="Proteomes" id="UP000199072">
    <property type="component" value="Unassembled WGS sequence"/>
</dbReference>
<keyword evidence="2" id="KW-1185">Reference proteome</keyword>
<sequence>MNKLAFLLLLIPCIVFGQKKHSLQKPPTYQEALQLQKFDQCLHQDLFTAKQRRTFFPFNTTNSIKIISFNDPKANFNYLPVKYHIIDKTKVREIKTLSNNGIDSLTDILYNIGYTPMKGGLAIADPGGKCYNPRNAILFIDKKGHVSEYIEFCFQCQKIEFSSEKIRKTAYCKQKFDLLRRYFLAQGIKIGTILETR</sequence>
<proteinExistence type="predicted"/>
<accession>A0A1G6WLC6</accession>
<dbReference type="AlphaFoldDB" id="A0A1G6WLC6"/>
<protein>
    <submittedName>
        <fullName evidence="1">Uncharacterized protein</fullName>
    </submittedName>
</protein>
<dbReference type="STRING" id="1391627.SAMN05216464_102226"/>
<evidence type="ECO:0000313" key="2">
    <source>
        <dbReference type="Proteomes" id="UP000199072"/>
    </source>
</evidence>
<dbReference type="RefSeq" id="WP_091145804.1">
    <property type="nucleotide sequence ID" value="NZ_FNAI01000002.1"/>
</dbReference>
<dbReference type="EMBL" id="FNAI01000002">
    <property type="protein sequence ID" value="SDD66702.1"/>
    <property type="molecule type" value="Genomic_DNA"/>
</dbReference>